<reference evidence="7 8" key="1">
    <citation type="journal article" date="2011" name="Science">
        <title>The Selaginella genome identifies genetic changes associated with the evolution of vascular plants.</title>
        <authorList>
            <person name="Banks J.A."/>
            <person name="Nishiyama T."/>
            <person name="Hasebe M."/>
            <person name="Bowman J.L."/>
            <person name="Gribskov M."/>
            <person name="dePamphilis C."/>
            <person name="Albert V.A."/>
            <person name="Aono N."/>
            <person name="Aoyama T."/>
            <person name="Ambrose B.A."/>
            <person name="Ashton N.W."/>
            <person name="Axtell M.J."/>
            <person name="Barker E."/>
            <person name="Barker M.S."/>
            <person name="Bennetzen J.L."/>
            <person name="Bonawitz N.D."/>
            <person name="Chapple C."/>
            <person name="Cheng C."/>
            <person name="Correa L.G."/>
            <person name="Dacre M."/>
            <person name="DeBarry J."/>
            <person name="Dreyer I."/>
            <person name="Elias M."/>
            <person name="Engstrom E.M."/>
            <person name="Estelle M."/>
            <person name="Feng L."/>
            <person name="Finet C."/>
            <person name="Floyd S.K."/>
            <person name="Frommer W.B."/>
            <person name="Fujita T."/>
            <person name="Gramzow L."/>
            <person name="Gutensohn M."/>
            <person name="Harholt J."/>
            <person name="Hattori M."/>
            <person name="Heyl A."/>
            <person name="Hirai T."/>
            <person name="Hiwatashi Y."/>
            <person name="Ishikawa M."/>
            <person name="Iwata M."/>
            <person name="Karol K.G."/>
            <person name="Koehler B."/>
            <person name="Kolukisaoglu U."/>
            <person name="Kubo M."/>
            <person name="Kurata T."/>
            <person name="Lalonde S."/>
            <person name="Li K."/>
            <person name="Li Y."/>
            <person name="Litt A."/>
            <person name="Lyons E."/>
            <person name="Manning G."/>
            <person name="Maruyama T."/>
            <person name="Michael T.P."/>
            <person name="Mikami K."/>
            <person name="Miyazaki S."/>
            <person name="Morinaga S."/>
            <person name="Murata T."/>
            <person name="Mueller-Roeber B."/>
            <person name="Nelson D.R."/>
            <person name="Obara M."/>
            <person name="Oguri Y."/>
            <person name="Olmstead R.G."/>
            <person name="Onodera N."/>
            <person name="Petersen B.L."/>
            <person name="Pils B."/>
            <person name="Prigge M."/>
            <person name="Rensing S.A."/>
            <person name="Riano-Pachon D.M."/>
            <person name="Roberts A.W."/>
            <person name="Sato Y."/>
            <person name="Scheller H.V."/>
            <person name="Schulz B."/>
            <person name="Schulz C."/>
            <person name="Shakirov E.V."/>
            <person name="Shibagaki N."/>
            <person name="Shinohara N."/>
            <person name="Shippen D.E."/>
            <person name="Soerensen I."/>
            <person name="Sotooka R."/>
            <person name="Sugimoto N."/>
            <person name="Sugita M."/>
            <person name="Sumikawa N."/>
            <person name="Tanurdzic M."/>
            <person name="Theissen G."/>
            <person name="Ulvskov P."/>
            <person name="Wakazuki S."/>
            <person name="Weng J.K."/>
            <person name="Willats W.W."/>
            <person name="Wipf D."/>
            <person name="Wolf P.G."/>
            <person name="Yang L."/>
            <person name="Zimmer A.D."/>
            <person name="Zhu Q."/>
            <person name="Mitros T."/>
            <person name="Hellsten U."/>
            <person name="Loque D."/>
            <person name="Otillar R."/>
            <person name="Salamov A."/>
            <person name="Schmutz J."/>
            <person name="Shapiro H."/>
            <person name="Lindquist E."/>
            <person name="Lucas S."/>
            <person name="Rokhsar D."/>
            <person name="Grigoriev I.V."/>
        </authorList>
    </citation>
    <scope>NUCLEOTIDE SEQUENCE [LARGE SCALE GENOMIC DNA]</scope>
</reference>
<feature type="transmembrane region" description="Helical" evidence="6">
    <location>
        <begin position="229"/>
        <end position="248"/>
    </location>
</feature>
<feature type="transmembrane region" description="Helical" evidence="6">
    <location>
        <begin position="26"/>
        <end position="44"/>
    </location>
</feature>
<sequence length="282" mass="29702">IYSVALIPLSVGSATAFLESGAFDGGQYSLLLVSSVLVITWLNLSNDAFDADTGVDKNKKESVVNITGSQRGVLLASVACLAFGCAGLLRAALVASDIRVASLLAAAISCGYIYQCPPFRLSYKGLGEPLCFLAFGPFATTAFYLSQSHKAILPLTPTLWGASALVGITTTLILLCSHFHQIEDDKAVGKISPLVRLGTENGSKVVTFLVTGLYTGLCALAALKALPLPCAALCLLTLPVGKMVVDFVSSNHHDKKKIFLAKYFCVRLHIAFGSALVLGMLL</sequence>
<evidence type="ECO:0000256" key="6">
    <source>
        <dbReference type="SAM" id="Phobius"/>
    </source>
</evidence>
<gene>
    <name evidence="7" type="ORF">SELMODRAFT_67325</name>
</gene>
<evidence type="ECO:0000256" key="4">
    <source>
        <dbReference type="ARBA" id="ARBA00022989"/>
    </source>
</evidence>
<dbReference type="NCBIfam" id="TIGR02235">
    <property type="entry name" value="menA_cyano-plnt"/>
    <property type="match status" value="1"/>
</dbReference>
<dbReference type="GO" id="GO:0042372">
    <property type="term" value="P:phylloquinone biosynthetic process"/>
    <property type="evidence" value="ECO:0000318"/>
    <property type="project" value="GO_Central"/>
</dbReference>
<dbReference type="Gramene" id="EFJ37116">
    <property type="protein sequence ID" value="EFJ37116"/>
    <property type="gene ID" value="SELMODRAFT_67325"/>
</dbReference>
<dbReference type="OrthoDB" id="5263at2759"/>
<dbReference type="OMA" id="TRWHIAF"/>
<dbReference type="eggNOG" id="KOG4581">
    <property type="taxonomic scope" value="Eukaryota"/>
</dbReference>
<feature type="transmembrane region" description="Helical" evidence="6">
    <location>
        <begin position="260"/>
        <end position="281"/>
    </location>
</feature>
<keyword evidence="3 6" id="KW-0812">Transmembrane</keyword>
<dbReference type="AlphaFoldDB" id="D8QTH8"/>
<dbReference type="InterPro" id="IPR011937">
    <property type="entry name" value="DHNA_phytyltransferase_MenA"/>
</dbReference>
<dbReference type="STRING" id="88036.D8QTH8"/>
<dbReference type="GO" id="GO:0006744">
    <property type="term" value="P:ubiquinone biosynthetic process"/>
    <property type="evidence" value="ECO:0000318"/>
    <property type="project" value="GO_Central"/>
</dbReference>
<keyword evidence="5 6" id="KW-0472">Membrane</keyword>
<evidence type="ECO:0000313" key="7">
    <source>
        <dbReference type="EMBL" id="EFJ37116.1"/>
    </source>
</evidence>
<dbReference type="InParanoid" id="D8QTH8"/>
<keyword evidence="2" id="KW-0808">Transferase</keyword>
<feature type="transmembrane region" description="Helical" evidence="6">
    <location>
        <begin position="98"/>
        <end position="114"/>
    </location>
</feature>
<feature type="non-terminal residue" evidence="7">
    <location>
        <position position="1"/>
    </location>
</feature>
<evidence type="ECO:0000256" key="3">
    <source>
        <dbReference type="ARBA" id="ARBA00022692"/>
    </source>
</evidence>
<dbReference type="CDD" id="cd13962">
    <property type="entry name" value="PT_UbiA_UBIAD1"/>
    <property type="match status" value="1"/>
</dbReference>
<comment type="subcellular location">
    <subcellularLocation>
        <location evidence="1">Membrane</location>
        <topology evidence="1">Multi-pass membrane protein</topology>
    </subcellularLocation>
</comment>
<evidence type="ECO:0000256" key="2">
    <source>
        <dbReference type="ARBA" id="ARBA00022679"/>
    </source>
</evidence>
<dbReference type="GO" id="GO:0016020">
    <property type="term" value="C:membrane"/>
    <property type="evidence" value="ECO:0007669"/>
    <property type="project" value="UniProtKB-SubCell"/>
</dbReference>
<feature type="transmembrane region" description="Helical" evidence="6">
    <location>
        <begin position="126"/>
        <end position="146"/>
    </location>
</feature>
<dbReference type="FunCoup" id="D8QTH8">
    <property type="interactions" value="1444"/>
</dbReference>
<dbReference type="GO" id="GO:0004659">
    <property type="term" value="F:prenyltransferase activity"/>
    <property type="evidence" value="ECO:0000318"/>
    <property type="project" value="GO_Central"/>
</dbReference>
<dbReference type="PIRSF" id="PIRSF005355">
    <property type="entry name" value="UBIAD1"/>
    <property type="match status" value="1"/>
</dbReference>
<feature type="transmembrane region" description="Helical" evidence="6">
    <location>
        <begin position="205"/>
        <end position="223"/>
    </location>
</feature>
<dbReference type="HAMAP" id="MF_01938">
    <property type="entry name" value="MenA_2"/>
    <property type="match status" value="1"/>
</dbReference>
<organism evidence="8">
    <name type="scientific">Selaginella moellendorffii</name>
    <name type="common">Spikemoss</name>
    <dbReference type="NCBI Taxonomy" id="88036"/>
    <lineage>
        <taxon>Eukaryota</taxon>
        <taxon>Viridiplantae</taxon>
        <taxon>Streptophyta</taxon>
        <taxon>Embryophyta</taxon>
        <taxon>Tracheophyta</taxon>
        <taxon>Lycopodiopsida</taxon>
        <taxon>Selaginellales</taxon>
        <taxon>Selaginellaceae</taxon>
        <taxon>Selaginella</taxon>
    </lineage>
</organism>
<evidence type="ECO:0000313" key="8">
    <source>
        <dbReference type="Proteomes" id="UP000001514"/>
    </source>
</evidence>
<protein>
    <recommendedName>
        <fullName evidence="9">1,4-dihydroxy-2-naphthoate octaprenyltransferase</fullName>
    </recommendedName>
</protein>
<dbReference type="Pfam" id="PF01040">
    <property type="entry name" value="UbiA"/>
    <property type="match status" value="1"/>
</dbReference>
<keyword evidence="4 6" id="KW-1133">Transmembrane helix</keyword>
<dbReference type="KEGG" id="smo:SELMODRAFT_67325"/>
<evidence type="ECO:0000256" key="1">
    <source>
        <dbReference type="ARBA" id="ARBA00004141"/>
    </source>
</evidence>
<dbReference type="InterPro" id="IPR026046">
    <property type="entry name" value="UBIAD1"/>
</dbReference>
<dbReference type="InterPro" id="IPR000537">
    <property type="entry name" value="UbiA_prenyltransferase"/>
</dbReference>
<proteinExistence type="inferred from homology"/>
<keyword evidence="8" id="KW-1185">Reference proteome</keyword>
<dbReference type="HOGENOM" id="CLU_043611_2_0_1"/>
<dbReference type="PANTHER" id="PTHR13929:SF0">
    <property type="entry name" value="UBIA PRENYLTRANSFERASE DOMAIN-CONTAINING PROTEIN 1"/>
    <property type="match status" value="1"/>
</dbReference>
<evidence type="ECO:0000256" key="5">
    <source>
        <dbReference type="ARBA" id="ARBA00023136"/>
    </source>
</evidence>
<name>D8QTH8_SELML</name>
<accession>D8QTH8</accession>
<dbReference type="PANTHER" id="PTHR13929">
    <property type="entry name" value="1,4-DIHYDROXY-2-NAPHTHOATE OCTAPRENYLTRANSFERASE"/>
    <property type="match status" value="1"/>
</dbReference>
<evidence type="ECO:0008006" key="9">
    <source>
        <dbReference type="Google" id="ProtNLM"/>
    </source>
</evidence>
<feature type="transmembrane region" description="Helical" evidence="6">
    <location>
        <begin position="72"/>
        <end position="92"/>
    </location>
</feature>
<feature type="transmembrane region" description="Helical" evidence="6">
    <location>
        <begin position="158"/>
        <end position="176"/>
    </location>
</feature>
<dbReference type="EMBL" id="GL377566">
    <property type="protein sequence ID" value="EFJ37116.1"/>
    <property type="molecule type" value="Genomic_DNA"/>
</dbReference>
<dbReference type="Proteomes" id="UP000001514">
    <property type="component" value="Unassembled WGS sequence"/>
</dbReference>
<feature type="non-terminal residue" evidence="7">
    <location>
        <position position="282"/>
    </location>
</feature>